<protein>
    <submittedName>
        <fullName evidence="2">Alkaline phosphatase family protein</fullName>
    </submittedName>
</protein>
<reference evidence="2 3" key="1">
    <citation type="journal article" date="2019" name="Int. J. Syst. Evol. Microbiol.">
        <title>The Global Catalogue of Microorganisms (GCM) 10K type strain sequencing project: providing services to taxonomists for standard genome sequencing and annotation.</title>
        <authorList>
            <consortium name="The Broad Institute Genomics Platform"/>
            <consortium name="The Broad Institute Genome Sequencing Center for Infectious Disease"/>
            <person name="Wu L."/>
            <person name="Ma J."/>
        </authorList>
    </citation>
    <scope>NUCLEOTIDE SEQUENCE [LARGE SCALE GENOMIC DNA]</scope>
    <source>
        <strain evidence="2 3">CGMCC 1.12562</strain>
    </source>
</reference>
<dbReference type="InterPro" id="IPR017850">
    <property type="entry name" value="Alkaline_phosphatase_core_sf"/>
</dbReference>
<keyword evidence="3" id="KW-1185">Reference proteome</keyword>
<evidence type="ECO:0000313" key="3">
    <source>
        <dbReference type="Proteomes" id="UP001595660"/>
    </source>
</evidence>
<dbReference type="Pfam" id="PF01663">
    <property type="entry name" value="Phosphodiest"/>
    <property type="match status" value="1"/>
</dbReference>
<dbReference type="PANTHER" id="PTHR10151:SF120">
    <property type="entry name" value="BIS(5'-ADENOSYL)-TRIPHOSPHATASE"/>
    <property type="match status" value="1"/>
</dbReference>
<accession>A0ABD5NB63</accession>
<dbReference type="PANTHER" id="PTHR10151">
    <property type="entry name" value="ECTONUCLEOTIDE PYROPHOSPHATASE/PHOSPHODIESTERASE"/>
    <property type="match status" value="1"/>
</dbReference>
<comment type="caution">
    <text evidence="2">The sequence shown here is derived from an EMBL/GenBank/DDBJ whole genome shotgun (WGS) entry which is preliminary data.</text>
</comment>
<dbReference type="EMBL" id="JBHRWN010000002">
    <property type="protein sequence ID" value="MFC3476377.1"/>
    <property type="molecule type" value="Genomic_DNA"/>
</dbReference>
<feature type="compositionally biased region" description="Basic and acidic residues" evidence="1">
    <location>
        <begin position="501"/>
        <end position="515"/>
    </location>
</feature>
<dbReference type="AlphaFoldDB" id="A0ABD5NB63"/>
<dbReference type="InterPro" id="IPR002591">
    <property type="entry name" value="Phosphodiest/P_Trfase"/>
</dbReference>
<evidence type="ECO:0000256" key="1">
    <source>
        <dbReference type="SAM" id="MobiDB-lite"/>
    </source>
</evidence>
<dbReference type="GO" id="GO:0016787">
    <property type="term" value="F:hydrolase activity"/>
    <property type="evidence" value="ECO:0007669"/>
    <property type="project" value="UniProtKB-ARBA"/>
</dbReference>
<organism evidence="2 3">
    <name type="scientific">Halobacterium litoreum</name>
    <dbReference type="NCBI Taxonomy" id="2039234"/>
    <lineage>
        <taxon>Archaea</taxon>
        <taxon>Methanobacteriati</taxon>
        <taxon>Methanobacteriota</taxon>
        <taxon>Stenosarchaea group</taxon>
        <taxon>Halobacteria</taxon>
        <taxon>Halobacteriales</taxon>
        <taxon>Halobacteriaceae</taxon>
        <taxon>Halobacterium</taxon>
    </lineage>
</organism>
<gene>
    <name evidence="2" type="ORF">ACFOKC_01425</name>
</gene>
<feature type="region of interest" description="Disordered" evidence="1">
    <location>
        <begin position="495"/>
        <end position="521"/>
    </location>
</feature>
<evidence type="ECO:0000313" key="2">
    <source>
        <dbReference type="EMBL" id="MFC3476377.1"/>
    </source>
</evidence>
<sequence length="521" mass="57894">MFRPLKSLRGITITTIVLGIDGTTWTLLDRWLDDLPTLSGIVENGTSSELESSTPPVTSPAWRCYGTGKNPDDIGVYWWRQLDRETNEFVGADQLPLTDECYWERLSDAGYQVAVMGVPLNSPPQAVDGHFVSGGPFADPDNYTYPESLSDTLESEFDYQLHPKEYPSVENATDSEIVADFEAMIEQRFDVAEWLLEEHDPDFLNLTLFYINVMQHKAWDAPEVKGLWKVIDERIGELVDSDDNLIIHSDHGLHEVERVFYLNAWLEQQGYLSVTAPEDDRSVVDYVKSVTDALGISEQVGRVLPEFIRQRVGSGRRLLDSGEYESRIDFDESRAVALPQGPVYLLDDDPSFADALTNELLAVEDPKTGRRALEDIVPASDVYGDPVGENAPDLLVRWNDGFEVKNQHSEDEKQVWGSPHGVLADNAQQGVVIAEGPSFGSSDDVKTPYLTDIAPTVLHLFGEPIPEGFSGSVAMDLFAPGSEPANKEVSYTTATMSGRSNGHEDATQDVNDRLQDLGYLE</sequence>
<dbReference type="Gene3D" id="3.40.720.10">
    <property type="entry name" value="Alkaline Phosphatase, subunit A"/>
    <property type="match status" value="2"/>
</dbReference>
<name>A0ABD5NB63_9EURY</name>
<dbReference type="RefSeq" id="WP_390226318.1">
    <property type="nucleotide sequence ID" value="NZ_JBHRWN010000002.1"/>
</dbReference>
<proteinExistence type="predicted"/>
<dbReference type="Proteomes" id="UP001595660">
    <property type="component" value="Unassembled WGS sequence"/>
</dbReference>
<dbReference type="SUPFAM" id="SSF53649">
    <property type="entry name" value="Alkaline phosphatase-like"/>
    <property type="match status" value="1"/>
</dbReference>